<feature type="region of interest" description="Disordered" evidence="1">
    <location>
        <begin position="1"/>
        <end position="23"/>
    </location>
</feature>
<organism evidence="2">
    <name type="scientific">Sesamum latifolium</name>
    <dbReference type="NCBI Taxonomy" id="2727402"/>
    <lineage>
        <taxon>Eukaryota</taxon>
        <taxon>Viridiplantae</taxon>
        <taxon>Streptophyta</taxon>
        <taxon>Embryophyta</taxon>
        <taxon>Tracheophyta</taxon>
        <taxon>Spermatophyta</taxon>
        <taxon>Magnoliopsida</taxon>
        <taxon>eudicotyledons</taxon>
        <taxon>Gunneridae</taxon>
        <taxon>Pentapetalae</taxon>
        <taxon>asterids</taxon>
        <taxon>lamiids</taxon>
        <taxon>Lamiales</taxon>
        <taxon>Pedaliaceae</taxon>
        <taxon>Sesamum</taxon>
    </lineage>
</organism>
<name>A0AAW2TAT8_9LAMI</name>
<feature type="compositionally biased region" description="Basic and acidic residues" evidence="1">
    <location>
        <begin position="14"/>
        <end position="23"/>
    </location>
</feature>
<proteinExistence type="predicted"/>
<protein>
    <recommendedName>
        <fullName evidence="3">Reverse transcriptase domain-containing protein</fullName>
    </recommendedName>
</protein>
<gene>
    <name evidence="2" type="ORF">Slati_4215800</name>
</gene>
<dbReference type="PANTHER" id="PTHR33067:SF15">
    <property type="entry name" value="RNA-DIRECTED DNA POLYMERASE"/>
    <property type="match status" value="1"/>
</dbReference>
<evidence type="ECO:0000313" key="2">
    <source>
        <dbReference type="EMBL" id="KAL0401859.1"/>
    </source>
</evidence>
<dbReference type="InterPro" id="IPR021109">
    <property type="entry name" value="Peptidase_aspartic_dom_sf"/>
</dbReference>
<accession>A0AAW2TAT8</accession>
<feature type="compositionally biased region" description="Polar residues" evidence="1">
    <location>
        <begin position="145"/>
        <end position="155"/>
    </location>
</feature>
<sequence>MAANNQQFNSRNENPPRKVNEVSTSIDERLDKLTSLVERLIVGNTQQVKVCGICTSLGHPTDACPMLQEEPTIHANAIGGFSGPSQRGHDPFFNTYNPGWRYHPNLRYGNQPQNFQRGPYQRPPPPPQSNSNTEQGKTGEELENSPKQAEKSNQVGEEHPKVFVPKPPFSERFPSPKRRKRRRILLKLYAKLSIYESLNIGPLKEIWVVLQLADRSIVYPEGVLEDVLVQVNELVFPADFYVINMMDNSPNSTSILLGRPFLKTSKTKIDVDAGILSIEFDNEVMSFSIDGVTQNSNDMHSIFLIDFIDPLVRGNAMFDGGGIQVDKK</sequence>
<comment type="caution">
    <text evidence="2">The sequence shown here is derived from an EMBL/GenBank/DDBJ whole genome shotgun (WGS) entry which is preliminary data.</text>
</comment>
<reference evidence="2" key="2">
    <citation type="journal article" date="2024" name="Plant">
        <title>Genomic evolution and insights into agronomic trait innovations of Sesamum species.</title>
        <authorList>
            <person name="Miao H."/>
            <person name="Wang L."/>
            <person name="Qu L."/>
            <person name="Liu H."/>
            <person name="Sun Y."/>
            <person name="Le M."/>
            <person name="Wang Q."/>
            <person name="Wei S."/>
            <person name="Zheng Y."/>
            <person name="Lin W."/>
            <person name="Duan Y."/>
            <person name="Cao H."/>
            <person name="Xiong S."/>
            <person name="Wang X."/>
            <person name="Wei L."/>
            <person name="Li C."/>
            <person name="Ma Q."/>
            <person name="Ju M."/>
            <person name="Zhao R."/>
            <person name="Li G."/>
            <person name="Mu C."/>
            <person name="Tian Q."/>
            <person name="Mei H."/>
            <person name="Zhang T."/>
            <person name="Gao T."/>
            <person name="Zhang H."/>
        </authorList>
    </citation>
    <scope>NUCLEOTIDE SEQUENCE</scope>
    <source>
        <strain evidence="2">KEN1</strain>
    </source>
</reference>
<feature type="region of interest" description="Disordered" evidence="1">
    <location>
        <begin position="76"/>
        <end position="176"/>
    </location>
</feature>
<feature type="compositionally biased region" description="Polar residues" evidence="1">
    <location>
        <begin position="1"/>
        <end position="13"/>
    </location>
</feature>
<dbReference type="Gene3D" id="2.40.70.10">
    <property type="entry name" value="Acid Proteases"/>
    <property type="match status" value="1"/>
</dbReference>
<dbReference type="PANTHER" id="PTHR33067">
    <property type="entry name" value="RNA-DIRECTED DNA POLYMERASE-RELATED"/>
    <property type="match status" value="1"/>
</dbReference>
<dbReference type="EMBL" id="JACGWN010000015">
    <property type="protein sequence ID" value="KAL0401859.1"/>
    <property type="molecule type" value="Genomic_DNA"/>
</dbReference>
<evidence type="ECO:0000256" key="1">
    <source>
        <dbReference type="SAM" id="MobiDB-lite"/>
    </source>
</evidence>
<reference evidence="2" key="1">
    <citation type="submission" date="2020-06" db="EMBL/GenBank/DDBJ databases">
        <authorList>
            <person name="Li T."/>
            <person name="Hu X."/>
            <person name="Zhang T."/>
            <person name="Song X."/>
            <person name="Zhang H."/>
            <person name="Dai N."/>
            <person name="Sheng W."/>
            <person name="Hou X."/>
            <person name="Wei L."/>
        </authorList>
    </citation>
    <scope>NUCLEOTIDE SEQUENCE</scope>
    <source>
        <strain evidence="2">KEN1</strain>
        <tissue evidence="2">Leaf</tissue>
    </source>
</reference>
<evidence type="ECO:0008006" key="3">
    <source>
        <dbReference type="Google" id="ProtNLM"/>
    </source>
</evidence>
<dbReference type="AlphaFoldDB" id="A0AAW2TAT8"/>
<dbReference type="CDD" id="cd00303">
    <property type="entry name" value="retropepsin_like"/>
    <property type="match status" value="1"/>
</dbReference>